<evidence type="ECO:0000313" key="2">
    <source>
        <dbReference type="EMBL" id="CAF1009096.1"/>
    </source>
</evidence>
<reference evidence="2" key="1">
    <citation type="submission" date="2021-02" db="EMBL/GenBank/DDBJ databases">
        <authorList>
            <person name="Nowell W R."/>
        </authorList>
    </citation>
    <scope>NUCLEOTIDE SEQUENCE</scope>
    <source>
        <strain evidence="2">Ploen Becks lab</strain>
    </source>
</reference>
<evidence type="ECO:0000259" key="1">
    <source>
        <dbReference type="PROSITE" id="PS50878"/>
    </source>
</evidence>
<organism evidence="2 3">
    <name type="scientific">Brachionus calyciflorus</name>
    <dbReference type="NCBI Taxonomy" id="104777"/>
    <lineage>
        <taxon>Eukaryota</taxon>
        <taxon>Metazoa</taxon>
        <taxon>Spiralia</taxon>
        <taxon>Gnathifera</taxon>
        <taxon>Rotifera</taxon>
        <taxon>Eurotatoria</taxon>
        <taxon>Monogononta</taxon>
        <taxon>Pseudotrocha</taxon>
        <taxon>Ploima</taxon>
        <taxon>Brachionidae</taxon>
        <taxon>Brachionus</taxon>
    </lineage>
</organism>
<dbReference type="CDD" id="cd01650">
    <property type="entry name" value="RT_nLTR_like"/>
    <property type="match status" value="1"/>
</dbReference>
<evidence type="ECO:0000313" key="3">
    <source>
        <dbReference type="Proteomes" id="UP000663879"/>
    </source>
</evidence>
<name>A0A814HHI9_9BILA</name>
<gene>
    <name evidence="2" type="ORF">OXX778_LOCUS16802</name>
</gene>
<dbReference type="PANTHER" id="PTHR47027:SF20">
    <property type="entry name" value="REVERSE TRANSCRIPTASE-LIKE PROTEIN WITH RNA-DIRECTED DNA POLYMERASE DOMAIN"/>
    <property type="match status" value="1"/>
</dbReference>
<dbReference type="AlphaFoldDB" id="A0A814HHI9"/>
<dbReference type="OrthoDB" id="10014409at2759"/>
<proteinExistence type="predicted"/>
<dbReference type="InterPro" id="IPR043502">
    <property type="entry name" value="DNA/RNA_pol_sf"/>
</dbReference>
<dbReference type="InterPro" id="IPR043128">
    <property type="entry name" value="Rev_trsase/Diguanyl_cyclase"/>
</dbReference>
<keyword evidence="3" id="KW-1185">Reference proteome</keyword>
<dbReference type="EMBL" id="CAJNOC010004087">
    <property type="protein sequence ID" value="CAF1009096.1"/>
    <property type="molecule type" value="Genomic_DNA"/>
</dbReference>
<dbReference type="Proteomes" id="UP000663879">
    <property type="component" value="Unassembled WGS sequence"/>
</dbReference>
<accession>A0A814HHI9</accession>
<dbReference type="PANTHER" id="PTHR47027">
    <property type="entry name" value="REVERSE TRANSCRIPTASE DOMAIN-CONTAINING PROTEIN"/>
    <property type="match status" value="1"/>
</dbReference>
<dbReference type="PROSITE" id="PS50878">
    <property type="entry name" value="RT_POL"/>
    <property type="match status" value="1"/>
</dbReference>
<dbReference type="SUPFAM" id="SSF56672">
    <property type="entry name" value="DNA/RNA polymerases"/>
    <property type="match status" value="1"/>
</dbReference>
<protein>
    <recommendedName>
        <fullName evidence="1">Reverse transcriptase domain-containing protein</fullName>
    </recommendedName>
</protein>
<dbReference type="InterPro" id="IPR000477">
    <property type="entry name" value="RT_dom"/>
</dbReference>
<comment type="caution">
    <text evidence="2">The sequence shown here is derived from an EMBL/GenBank/DDBJ whole genome shotgun (WGS) entry which is preliminary data.</text>
</comment>
<dbReference type="Gene3D" id="3.30.70.270">
    <property type="match status" value="1"/>
</dbReference>
<feature type="domain" description="Reverse transcriptase" evidence="1">
    <location>
        <begin position="388"/>
        <end position="668"/>
    </location>
</feature>
<sequence length="874" mass="102824">MDIIQEFIATNSQSQKIYILGDMNTDIVKYNHNTKRLLSFLKENLFTLADIKQRQDIDYTYSKIVENRHLKTWIDHVACKISDMKNIECKVFSDHNVGEHKAISTLITVNAQTYSQNSQQSKITRPKINWQNYQQKLQYQIELEKLMNQIGDLTMNLNTDNKVNLSAKLNEMINLISSEMIRAVNKVKTESFEQAKRKKKKIGMKKYNRWWDFKIQELHKNVIDCYIRYKNSGFGHNEKIKLIEAKREFRRQKRFNLAVKRNRIVRQLNDLFKLNKQQFWSRLKKIQESDGKIDISINKLKKHYQDIFTTRNKVETFGDMCNEKFVNEFILRHQNVKFNYKIDLKRLVDIINDLPNGKSVGLSDVSYEMLKYANNNKLYEVLKKIFECIINNQTIPYLFNISIIKPLIKDDKKSNTETSNLRPVAVSDCISKLFEAILLDMLNTEQEDHPKQFGFKKNSSCQHAVWTLKQAFEVAKRKGKWAYICAIDASKAFDKVNRTVLWKQLIENCISPHIILSIINYYKKSMMLVNNQNEYSTIFQSTVGVRQGGKLSPKLFSIYINKILIKISESKIGMFLDDKKIDVIAYADDILLVSPTKFGLQELVDIVSNIGKELEIKFNPEKTIYSIINRKIKRSINEKRLDLWQNELRLDGQVIKHTHGFKYLGVEFDDDHSDTIHIKKRKKAAQLALARLRNLEIITDQTNAYLKGHLYKTFIMPVLFYGFENINITRSNVNNIKRFESKIICSIYNIPSRCRTSNLRLINNINSTENRLKLIQIEFFGRLLENQYTKDVLKEALKSGDDNDYFSRLSRILNEIDCEMDVSLIERCNYYKYISNLEYETSKKNNKILEQIREIFTKDNGSSGKLYDLLRFDN</sequence>
<dbReference type="Pfam" id="PF00078">
    <property type="entry name" value="RVT_1"/>
    <property type="match status" value="1"/>
</dbReference>